<dbReference type="Proteomes" id="UP000184526">
    <property type="component" value="Unassembled WGS sequence"/>
</dbReference>
<name>A0A1M5X704_9CLOT</name>
<accession>A0A1M5X704</accession>
<protein>
    <submittedName>
        <fullName evidence="1">Conserved repeat domain-containing protein</fullName>
    </submittedName>
</protein>
<gene>
    <name evidence="1" type="ORF">SAMN02745196_02045</name>
</gene>
<proteinExistence type="predicted"/>
<dbReference type="OrthoDB" id="1757427at2"/>
<evidence type="ECO:0000313" key="2">
    <source>
        <dbReference type="Proteomes" id="UP000184526"/>
    </source>
</evidence>
<evidence type="ECO:0000313" key="1">
    <source>
        <dbReference type="EMBL" id="SHH95358.1"/>
    </source>
</evidence>
<keyword evidence="2" id="KW-1185">Reference proteome</keyword>
<dbReference type="RefSeq" id="WP_072831917.1">
    <property type="nucleotide sequence ID" value="NZ_FQXP01000007.1"/>
</dbReference>
<dbReference type="EMBL" id="FQXP01000007">
    <property type="protein sequence ID" value="SHH95358.1"/>
    <property type="molecule type" value="Genomic_DNA"/>
</dbReference>
<sequence length="1141" mass="122422">MASNMLSLSINKSGNVPILLGGTSSFTASIRNLSPTERYYNLSLSLALPDGLTLSSSTITQTSKTTNTDGSSVYYWTNLKDLAALEVPYTFDITLKSSTTFKNGSSIPFGYVFSNIVFSCSVDTMPRGIYDLGNEKFSQSSTISFKAIRFMCTSSTSGKVLKGAGSSLSLNDYSQVTTCTCKFTNNTTTTSTVNISILLDDGIRYIGNISTSGTDASSFLYPNISTVSINGKQYIQLYYSAITLSKNSNTTLVFSYAIWNRYNNNLGDLLIHGTKLNISANMVSTSDSDSYSSTSSFSAMDLIISTSVTKSLVDIQTSLQFKYIYSVGQYYDLKDIAINYFIADGVYYNSSTPSPVSAVDDPTLKGFNLNYNFPTASKNSQSTVTINAVISSFYRYKLDSNNNFLPVVAFDSFIESTNISATTIQLNSIVTDSASTSCSINIAALKKEFLNGYYSDGSLKSISTLAPGDFAQYRLTYDALTLKATQKAIFVDDFFPLSTDPINNLNYSYGGYTPSTLTPQLIDPHGVDFNYGNFPGNSYSTITFKVPIALLGSSAQNINLLKLKGLNTNNIAYSNRTQVTVNIGTPNLQLTKTVTGPNINSIKAGEVYSYTVKISNTNTLGTETDAFNFTLSDAFSTWFTLIPSSISVSGTGASSAPTVTSSGIQLPINKLAPGQSLTLFYSVTIIDTLAPGVKIQTTATNTNPYSQIYLDGGTNFQYSSLIKTASTTISAPIIVLSKSYIQDTIKIGSNITYVLTLTIPQGTIAYGVTVSDTLPSGLQSYLNSASRNGFSVTPTVSGSTITFPSEGTIDARLNSQVITYTLLYKVTSGSKSLNALTSTQTNTGKVIYKQTSSGSTLTINTPLVVTINHPNIGMLLSVTDRTSSITSTTTANINTSSILDFKLTFQNNSNVDLINGVIKIPLNTNFIFVSINNSVQCSPYYDTAAKSIILSISSLVASALGFVTFTLIPVSSLRAGSTLTMQATATQYYNTLSSYLYSGEQSNILSIVTTPGVSLLPNPSDRIDDSTSYIVTKPGGTATIINNFKNTGGGYDDYSLAINAVSIPYSLYIDDIKIADVAANTKYQANLPVLSNLAPNSTKIFKILTTIPSDSNLGARYDFVVTVASKTSPYPSKTVLNIDPS</sequence>
<dbReference type="STRING" id="1121306.SAMN02745196_02045"/>
<organism evidence="1 2">
    <name type="scientific">Clostridium collagenovorans DSM 3089</name>
    <dbReference type="NCBI Taxonomy" id="1121306"/>
    <lineage>
        <taxon>Bacteria</taxon>
        <taxon>Bacillati</taxon>
        <taxon>Bacillota</taxon>
        <taxon>Clostridia</taxon>
        <taxon>Eubacteriales</taxon>
        <taxon>Clostridiaceae</taxon>
        <taxon>Clostridium</taxon>
    </lineage>
</organism>
<dbReference type="AlphaFoldDB" id="A0A1M5X704"/>
<reference evidence="1 2" key="1">
    <citation type="submission" date="2016-11" db="EMBL/GenBank/DDBJ databases">
        <authorList>
            <person name="Jaros S."/>
            <person name="Januszkiewicz K."/>
            <person name="Wedrychowicz H."/>
        </authorList>
    </citation>
    <scope>NUCLEOTIDE SEQUENCE [LARGE SCALE GENOMIC DNA]</scope>
    <source>
        <strain evidence="1 2">DSM 3089</strain>
    </source>
</reference>